<organism evidence="2 3">
    <name type="scientific">Leeuwenhoekiella aequorea</name>
    <dbReference type="NCBI Taxonomy" id="283736"/>
    <lineage>
        <taxon>Bacteria</taxon>
        <taxon>Pseudomonadati</taxon>
        <taxon>Bacteroidota</taxon>
        <taxon>Flavobacteriia</taxon>
        <taxon>Flavobacteriales</taxon>
        <taxon>Flavobacteriaceae</taxon>
        <taxon>Leeuwenhoekiella</taxon>
    </lineage>
</organism>
<sequence>MYSSIRKHIDQIISITDQEFDEFKSILSLHQFRRKETLIIPGSRVDTEFYVVKGCIKAYHTSENGDRSIVQFAIEDWWISDFKAFFNNTTAKLTVECIEDSVVFGLKKENLEELYRRIPKFERFFRIKTTRAFISLTGRIQNALEKESADLYLDFCKSYPSIEQRVPNYEIASYLGIKPESLSRIRKEIASNNSKPPFNKA</sequence>
<comment type="caution">
    <text evidence="2">The sequence shown here is derived from an EMBL/GenBank/DDBJ whole genome shotgun (WGS) entry which is preliminary data.</text>
</comment>
<dbReference type="InterPro" id="IPR018490">
    <property type="entry name" value="cNMP-bd_dom_sf"/>
</dbReference>
<accession>A0A4Q0PAM4</accession>
<dbReference type="InterPro" id="IPR014710">
    <property type="entry name" value="RmlC-like_jellyroll"/>
</dbReference>
<dbReference type="EMBL" id="QOVM01000002">
    <property type="protein sequence ID" value="RXG23601.1"/>
    <property type="molecule type" value="Genomic_DNA"/>
</dbReference>
<dbReference type="AlphaFoldDB" id="A0A4Q0PAM4"/>
<evidence type="ECO:0000313" key="2">
    <source>
        <dbReference type="EMBL" id="RXG23601.1"/>
    </source>
</evidence>
<dbReference type="Proteomes" id="UP000289238">
    <property type="component" value="Unassembled WGS sequence"/>
</dbReference>
<dbReference type="PROSITE" id="PS50042">
    <property type="entry name" value="CNMP_BINDING_3"/>
    <property type="match status" value="1"/>
</dbReference>
<proteinExistence type="predicted"/>
<dbReference type="OrthoDB" id="1092431at2"/>
<dbReference type="Gene3D" id="2.60.120.10">
    <property type="entry name" value="Jelly Rolls"/>
    <property type="match status" value="1"/>
</dbReference>
<reference evidence="2 3" key="1">
    <citation type="submission" date="2018-07" db="EMBL/GenBank/DDBJ databases">
        <title>Leeuwenhoekiella genomics.</title>
        <authorList>
            <person name="Tahon G."/>
            <person name="Willems A."/>
        </authorList>
    </citation>
    <scope>NUCLEOTIDE SEQUENCE [LARGE SCALE GENOMIC DNA]</scope>
    <source>
        <strain evidence="2 3">LMG 22550</strain>
    </source>
</reference>
<dbReference type="InterPro" id="IPR000595">
    <property type="entry name" value="cNMP-bd_dom"/>
</dbReference>
<keyword evidence="3" id="KW-1185">Reference proteome</keyword>
<dbReference type="CDD" id="cd00038">
    <property type="entry name" value="CAP_ED"/>
    <property type="match status" value="1"/>
</dbReference>
<evidence type="ECO:0000259" key="1">
    <source>
        <dbReference type="PROSITE" id="PS50042"/>
    </source>
</evidence>
<name>A0A4Q0PAM4_9FLAO</name>
<feature type="domain" description="Cyclic nucleotide-binding" evidence="1">
    <location>
        <begin position="11"/>
        <end position="114"/>
    </location>
</feature>
<evidence type="ECO:0000313" key="3">
    <source>
        <dbReference type="Proteomes" id="UP000289238"/>
    </source>
</evidence>
<dbReference type="RefSeq" id="WP_128757115.1">
    <property type="nucleotide sequence ID" value="NZ_QOVM01000002.1"/>
</dbReference>
<dbReference type="Pfam" id="PF00027">
    <property type="entry name" value="cNMP_binding"/>
    <property type="match status" value="1"/>
</dbReference>
<gene>
    <name evidence="2" type="ORF">DSM00_1216</name>
</gene>
<dbReference type="SUPFAM" id="SSF51206">
    <property type="entry name" value="cAMP-binding domain-like"/>
    <property type="match status" value="1"/>
</dbReference>
<protein>
    <submittedName>
        <fullName evidence="2">CRP-like cAMP-binding protein</fullName>
    </submittedName>
</protein>